<dbReference type="Proteomes" id="UP001595660">
    <property type="component" value="Unassembled WGS sequence"/>
</dbReference>
<dbReference type="EMBL" id="JBHRWN010000002">
    <property type="protein sequence ID" value="MFC3478454.1"/>
    <property type="molecule type" value="Genomic_DNA"/>
</dbReference>
<comment type="caution">
    <text evidence="1">The sequence shown here is derived from an EMBL/GenBank/DDBJ whole genome shotgun (WGS) entry which is preliminary data.</text>
</comment>
<keyword evidence="2" id="KW-1185">Reference proteome</keyword>
<name>A0ABD5NH47_9EURY</name>
<sequence length="46" mass="5094">MSVVESLRRRLASATPVRYECGLCTATYDYEPPNCPACGSVEIREV</sequence>
<accession>A0ABD5NH47</accession>
<reference evidence="1 2" key="1">
    <citation type="journal article" date="2019" name="Int. J. Syst. Evol. Microbiol.">
        <title>The Global Catalogue of Microorganisms (GCM) 10K type strain sequencing project: providing services to taxonomists for standard genome sequencing and annotation.</title>
        <authorList>
            <consortium name="The Broad Institute Genomics Platform"/>
            <consortium name="The Broad Institute Genome Sequencing Center for Infectious Disease"/>
            <person name="Wu L."/>
            <person name="Ma J."/>
        </authorList>
    </citation>
    <scope>NUCLEOTIDE SEQUENCE [LARGE SCALE GENOMIC DNA]</scope>
    <source>
        <strain evidence="1 2">CGMCC 1.12562</strain>
    </source>
</reference>
<evidence type="ECO:0000313" key="1">
    <source>
        <dbReference type="EMBL" id="MFC3478454.1"/>
    </source>
</evidence>
<proteinExistence type="predicted"/>
<gene>
    <name evidence="1" type="ORF">ACFOKC_12055</name>
</gene>
<dbReference type="RefSeq" id="WP_232570356.1">
    <property type="nucleotide sequence ID" value="NZ_CP089466.1"/>
</dbReference>
<organism evidence="1 2">
    <name type="scientific">Halobacterium litoreum</name>
    <dbReference type="NCBI Taxonomy" id="2039234"/>
    <lineage>
        <taxon>Archaea</taxon>
        <taxon>Methanobacteriati</taxon>
        <taxon>Methanobacteriota</taxon>
        <taxon>Stenosarchaea group</taxon>
        <taxon>Halobacteria</taxon>
        <taxon>Halobacteriales</taxon>
        <taxon>Halobacteriaceae</taxon>
        <taxon>Halobacterium</taxon>
    </lineage>
</organism>
<protein>
    <recommendedName>
        <fullName evidence="3">Small CPxCG-related zinc finger protein</fullName>
    </recommendedName>
</protein>
<evidence type="ECO:0008006" key="3">
    <source>
        <dbReference type="Google" id="ProtNLM"/>
    </source>
</evidence>
<evidence type="ECO:0000313" key="2">
    <source>
        <dbReference type="Proteomes" id="UP001595660"/>
    </source>
</evidence>
<dbReference type="AlphaFoldDB" id="A0ABD5NH47"/>
<dbReference type="GeneID" id="69118536"/>